<sequence>AAPHVTTAGAATNAAQKILTLATESLDMLRAVTAVFKESLDKADAWVDRLRYVGVQRQNSSSITSLPPASSLPSPPEDSPSTYREPLPPI</sequence>
<reference evidence="1" key="1">
    <citation type="journal article" date="2021" name="Environ. Microbiol.">
        <title>Gene family expansions and transcriptome signatures uncover fungal adaptations to wood decay.</title>
        <authorList>
            <person name="Hage H."/>
            <person name="Miyauchi S."/>
            <person name="Viragh M."/>
            <person name="Drula E."/>
            <person name="Min B."/>
            <person name="Chaduli D."/>
            <person name="Navarro D."/>
            <person name="Favel A."/>
            <person name="Norest M."/>
            <person name="Lesage-Meessen L."/>
            <person name="Balint B."/>
            <person name="Merenyi Z."/>
            <person name="de Eugenio L."/>
            <person name="Morin E."/>
            <person name="Martinez A.T."/>
            <person name="Baldrian P."/>
            <person name="Stursova M."/>
            <person name="Martinez M.J."/>
            <person name="Novotny C."/>
            <person name="Magnuson J.K."/>
            <person name="Spatafora J.W."/>
            <person name="Maurice S."/>
            <person name="Pangilinan J."/>
            <person name="Andreopoulos W."/>
            <person name="LaButti K."/>
            <person name="Hundley H."/>
            <person name="Na H."/>
            <person name="Kuo A."/>
            <person name="Barry K."/>
            <person name="Lipzen A."/>
            <person name="Henrissat B."/>
            <person name="Riley R."/>
            <person name="Ahrendt S."/>
            <person name="Nagy L.G."/>
            <person name="Grigoriev I.V."/>
            <person name="Martin F."/>
            <person name="Rosso M.N."/>
        </authorList>
    </citation>
    <scope>NUCLEOTIDE SEQUENCE</scope>
    <source>
        <strain evidence="1">CBS 384.51</strain>
    </source>
</reference>
<dbReference type="Proteomes" id="UP001055072">
    <property type="component" value="Unassembled WGS sequence"/>
</dbReference>
<evidence type="ECO:0000313" key="2">
    <source>
        <dbReference type="Proteomes" id="UP001055072"/>
    </source>
</evidence>
<protein>
    <submittedName>
        <fullName evidence="1">Uncharacterized protein</fullName>
    </submittedName>
</protein>
<proteinExistence type="predicted"/>
<name>A0ACB8TUX0_9APHY</name>
<gene>
    <name evidence="1" type="ORF">BDY19DRAFT_964464</name>
</gene>
<feature type="non-terminal residue" evidence="1">
    <location>
        <position position="1"/>
    </location>
</feature>
<dbReference type="EMBL" id="MU274928">
    <property type="protein sequence ID" value="KAI0085810.1"/>
    <property type="molecule type" value="Genomic_DNA"/>
</dbReference>
<keyword evidence="2" id="KW-1185">Reference proteome</keyword>
<evidence type="ECO:0000313" key="1">
    <source>
        <dbReference type="EMBL" id="KAI0085810.1"/>
    </source>
</evidence>
<comment type="caution">
    <text evidence="1">The sequence shown here is derived from an EMBL/GenBank/DDBJ whole genome shotgun (WGS) entry which is preliminary data.</text>
</comment>
<accession>A0ACB8TUX0</accession>
<organism evidence="1 2">
    <name type="scientific">Irpex rosettiformis</name>
    <dbReference type="NCBI Taxonomy" id="378272"/>
    <lineage>
        <taxon>Eukaryota</taxon>
        <taxon>Fungi</taxon>
        <taxon>Dikarya</taxon>
        <taxon>Basidiomycota</taxon>
        <taxon>Agaricomycotina</taxon>
        <taxon>Agaricomycetes</taxon>
        <taxon>Polyporales</taxon>
        <taxon>Irpicaceae</taxon>
        <taxon>Irpex</taxon>
    </lineage>
</organism>